<reference evidence="2 3" key="1">
    <citation type="journal article" date="2014" name="BMC Genomics">
        <title>Architecture and functions of a multipartite genome of the methylotrophic bacterium Paracoccus aminophilus JCM 7686, containing primary and secondary chromids.</title>
        <authorList>
            <person name="Dziewit L."/>
            <person name="Czarnecki J."/>
            <person name="Wibberg D."/>
            <person name="Radlinska M."/>
            <person name="Mrozek P."/>
            <person name="Szymczak M."/>
            <person name="Schluter A."/>
            <person name="Puhler A."/>
            <person name="Bartosik D."/>
        </authorList>
    </citation>
    <scope>NUCLEOTIDE SEQUENCE [LARGE SCALE GENOMIC DNA]</scope>
    <source>
        <strain evidence="2">JCM 7686</strain>
        <plasmid evidence="3">Plasmid pAMI5</plasmid>
    </source>
</reference>
<sequence length="115" mass="11688">MGIAKRSLPHERGLCLLFPALAAAPLLAIARTAATTQGFFTAGNDQVILLSMVFVGIVAVGMTPVMLSGAFVSMGLEVRAAAMIFMAGFSLDLPVAIAIGVGAVTEVLQDVVIGG</sequence>
<dbReference type="Proteomes" id="UP000015480">
    <property type="component" value="Plasmid pAMI5"/>
</dbReference>
<dbReference type="HOGENOM" id="CLU_2106606_0_0_5"/>
<keyword evidence="1" id="KW-0472">Membrane</keyword>
<keyword evidence="1" id="KW-1133">Transmembrane helix</keyword>
<evidence type="ECO:0000313" key="2">
    <source>
        <dbReference type="EMBL" id="AGT11125.1"/>
    </source>
</evidence>
<geneLocation type="plasmid" evidence="2 3">
    <name>pAMI5</name>
</geneLocation>
<organism evidence="2 3">
    <name type="scientific">Paracoccus aminophilus JCM 7686</name>
    <dbReference type="NCBI Taxonomy" id="1367847"/>
    <lineage>
        <taxon>Bacteria</taxon>
        <taxon>Pseudomonadati</taxon>
        <taxon>Pseudomonadota</taxon>
        <taxon>Alphaproteobacteria</taxon>
        <taxon>Rhodobacterales</taxon>
        <taxon>Paracoccaceae</taxon>
        <taxon>Paracoccus</taxon>
    </lineage>
</organism>
<protein>
    <submittedName>
        <fullName evidence="2">Uncharacterized protein</fullName>
    </submittedName>
</protein>
<dbReference type="RefSeq" id="WP_020952897.1">
    <property type="nucleotide sequence ID" value="NC_022043.1"/>
</dbReference>
<dbReference type="KEGG" id="pami:JCM7686_pAMI5p059"/>
<keyword evidence="2" id="KW-0614">Plasmid</keyword>
<dbReference type="AlphaFoldDB" id="S5Y641"/>
<dbReference type="PATRIC" id="fig|1367847.3.peg.4086"/>
<accession>S5Y641</accession>
<evidence type="ECO:0000256" key="1">
    <source>
        <dbReference type="SAM" id="Phobius"/>
    </source>
</evidence>
<feature type="transmembrane region" description="Helical" evidence="1">
    <location>
        <begin position="48"/>
        <end position="72"/>
    </location>
</feature>
<keyword evidence="1" id="KW-0812">Transmembrane</keyword>
<gene>
    <name evidence="2" type="ORF">JCM7686_pAMI5p059</name>
</gene>
<proteinExistence type="predicted"/>
<evidence type="ECO:0000313" key="3">
    <source>
        <dbReference type="Proteomes" id="UP000015480"/>
    </source>
</evidence>
<keyword evidence="3" id="KW-1185">Reference proteome</keyword>
<name>S5Y641_PARAH</name>
<dbReference type="EMBL" id="CP006653">
    <property type="protein sequence ID" value="AGT11125.1"/>
    <property type="molecule type" value="Genomic_DNA"/>
</dbReference>
<feature type="transmembrane region" description="Helical" evidence="1">
    <location>
        <begin position="84"/>
        <end position="105"/>
    </location>
</feature>